<dbReference type="Proteomes" id="UP000529861">
    <property type="component" value="Unassembled WGS sequence"/>
</dbReference>
<feature type="domain" description="RNA polymerase sigma-70 region 4" evidence="2">
    <location>
        <begin position="76"/>
        <end position="124"/>
    </location>
</feature>
<dbReference type="GO" id="GO:0006352">
    <property type="term" value="P:DNA-templated transcription initiation"/>
    <property type="evidence" value="ECO:0007669"/>
    <property type="project" value="InterPro"/>
</dbReference>
<dbReference type="InterPro" id="IPR007630">
    <property type="entry name" value="RNA_pol_sigma70_r4"/>
</dbReference>
<gene>
    <name evidence="3" type="ORF">HKI81_08875</name>
</gene>
<sequence>MQYRWILKNIEKLEEKLLEIDAQLQRITTRYTLVSVSRTGSRDVMGELIIKKIRIEEEINEKLQESYEKLKEIEKAIEALDEKEKLLMRLRYIHGKSWMEICNEMHYSWAQVHRIHGEILKKLKDETK</sequence>
<name>A0A7Y2PN46_9THEO</name>
<evidence type="ECO:0000313" key="4">
    <source>
        <dbReference type="Proteomes" id="UP000529861"/>
    </source>
</evidence>
<dbReference type="RefSeq" id="WP_170271192.1">
    <property type="nucleotide sequence ID" value="NZ_JABEQB010000025.1"/>
</dbReference>
<evidence type="ECO:0000259" key="2">
    <source>
        <dbReference type="Pfam" id="PF04545"/>
    </source>
</evidence>
<protein>
    <submittedName>
        <fullName evidence="3">DUF1492 domain-containing protein</fullName>
    </submittedName>
</protein>
<proteinExistence type="predicted"/>
<evidence type="ECO:0000313" key="3">
    <source>
        <dbReference type="EMBL" id="NNG67331.1"/>
    </source>
</evidence>
<dbReference type="Pfam" id="PF04545">
    <property type="entry name" value="Sigma70_r4"/>
    <property type="match status" value="1"/>
</dbReference>
<organism evidence="3 4">
    <name type="scientific">Caldanaerobacter subterraneus</name>
    <dbReference type="NCBI Taxonomy" id="911092"/>
    <lineage>
        <taxon>Bacteria</taxon>
        <taxon>Bacillati</taxon>
        <taxon>Bacillota</taxon>
        <taxon>Clostridia</taxon>
        <taxon>Thermoanaerobacterales</taxon>
        <taxon>Thermoanaerobacteraceae</taxon>
        <taxon>Caldanaerobacter</taxon>
    </lineage>
</organism>
<dbReference type="AlphaFoldDB" id="A0A7Y2PN46"/>
<keyword evidence="1" id="KW-0175">Coiled coil</keyword>
<dbReference type="Gene3D" id="1.20.140.160">
    <property type="match status" value="1"/>
</dbReference>
<dbReference type="SUPFAM" id="SSF88659">
    <property type="entry name" value="Sigma3 and sigma4 domains of RNA polymerase sigma factors"/>
    <property type="match status" value="1"/>
</dbReference>
<dbReference type="EMBL" id="JABEQB010000025">
    <property type="protein sequence ID" value="NNG67331.1"/>
    <property type="molecule type" value="Genomic_DNA"/>
</dbReference>
<dbReference type="InterPro" id="IPR013324">
    <property type="entry name" value="RNA_pol_sigma_r3/r4-like"/>
</dbReference>
<comment type="caution">
    <text evidence="3">The sequence shown here is derived from an EMBL/GenBank/DDBJ whole genome shotgun (WGS) entry which is preliminary data.</text>
</comment>
<accession>A0A7Y2PN46</accession>
<feature type="coiled-coil region" evidence="1">
    <location>
        <begin position="10"/>
        <end position="90"/>
    </location>
</feature>
<reference evidence="3 4" key="1">
    <citation type="submission" date="2020-04" db="EMBL/GenBank/DDBJ databases">
        <title>Draft genome sequence of Caldanaerobacter sunterraneus. strain 1523vc isolated from Griffin hot spring, Kamchatka, Russia.</title>
        <authorList>
            <person name="Toshchakov S.V."/>
            <person name="Podosokorskaya O.A."/>
            <person name="Kublanov I.V."/>
            <person name="Korzhenkov A."/>
            <person name="Patrushev M.V."/>
        </authorList>
    </citation>
    <scope>NUCLEOTIDE SEQUENCE [LARGE SCALE GENOMIC DNA]</scope>
    <source>
        <strain evidence="3 4">1523vc</strain>
    </source>
</reference>
<evidence type="ECO:0000256" key="1">
    <source>
        <dbReference type="SAM" id="Coils"/>
    </source>
</evidence>
<dbReference type="GO" id="GO:0003700">
    <property type="term" value="F:DNA-binding transcription factor activity"/>
    <property type="evidence" value="ECO:0007669"/>
    <property type="project" value="InterPro"/>
</dbReference>